<reference evidence="10 11" key="1">
    <citation type="submission" date="2020-08" db="EMBL/GenBank/DDBJ databases">
        <title>Sequencing the genomes of 1000 actinobacteria strains.</title>
        <authorList>
            <person name="Klenk H.-P."/>
        </authorList>
    </citation>
    <scope>NUCLEOTIDE SEQUENCE [LARGE SCALE GENOMIC DNA]</scope>
    <source>
        <strain evidence="10 11">DSM 44320</strain>
    </source>
</reference>
<dbReference type="PANTHER" id="PTHR43133">
    <property type="entry name" value="RNA POLYMERASE ECF-TYPE SIGMA FACTO"/>
    <property type="match status" value="1"/>
</dbReference>
<dbReference type="SUPFAM" id="SSF54427">
    <property type="entry name" value="NTF2-like"/>
    <property type="match status" value="1"/>
</dbReference>
<dbReference type="InterPro" id="IPR032710">
    <property type="entry name" value="NTF2-like_dom_sf"/>
</dbReference>
<feature type="domain" description="SnoaL-like" evidence="9">
    <location>
        <begin position="223"/>
        <end position="318"/>
    </location>
</feature>
<dbReference type="AlphaFoldDB" id="A0A7W5Y5Z7"/>
<evidence type="ECO:0000256" key="3">
    <source>
        <dbReference type="ARBA" id="ARBA00023015"/>
    </source>
</evidence>
<dbReference type="PANTHER" id="PTHR43133:SF65">
    <property type="entry name" value="ECF RNA POLYMERASE SIGMA FACTOR SIGG"/>
    <property type="match status" value="1"/>
</dbReference>
<dbReference type="InterPro" id="IPR014305">
    <property type="entry name" value="RNA_pol_sigma-G_actinobac"/>
</dbReference>
<evidence type="ECO:0000313" key="11">
    <source>
        <dbReference type="Proteomes" id="UP000579945"/>
    </source>
</evidence>
<evidence type="ECO:0000256" key="2">
    <source>
        <dbReference type="ARBA" id="ARBA00011344"/>
    </source>
</evidence>
<comment type="similarity">
    <text evidence="1">Belongs to the sigma-70 factor family. ECF subfamily.</text>
</comment>
<evidence type="ECO:0000256" key="4">
    <source>
        <dbReference type="ARBA" id="ARBA00023082"/>
    </source>
</evidence>
<dbReference type="Gene3D" id="1.10.1740.10">
    <property type="match status" value="1"/>
</dbReference>
<feature type="domain" description="RNA polymerase sigma-70 region 2" evidence="7">
    <location>
        <begin position="26"/>
        <end position="91"/>
    </location>
</feature>
<dbReference type="GO" id="GO:0016987">
    <property type="term" value="F:sigma factor activity"/>
    <property type="evidence" value="ECO:0007669"/>
    <property type="project" value="UniProtKB-KW"/>
</dbReference>
<dbReference type="InterPro" id="IPR013249">
    <property type="entry name" value="RNA_pol_sigma70_r4_t2"/>
</dbReference>
<evidence type="ECO:0000259" key="8">
    <source>
        <dbReference type="Pfam" id="PF08281"/>
    </source>
</evidence>
<dbReference type="Gene3D" id="1.10.10.10">
    <property type="entry name" value="Winged helix-like DNA-binding domain superfamily/Winged helix DNA-binding domain"/>
    <property type="match status" value="1"/>
</dbReference>
<keyword evidence="3" id="KW-0805">Transcription regulation</keyword>
<dbReference type="Pfam" id="PF12680">
    <property type="entry name" value="SnoaL_2"/>
    <property type="match status" value="1"/>
</dbReference>
<dbReference type="GO" id="GO:0006352">
    <property type="term" value="P:DNA-templated transcription initiation"/>
    <property type="evidence" value="ECO:0007669"/>
    <property type="project" value="InterPro"/>
</dbReference>
<evidence type="ECO:0000259" key="9">
    <source>
        <dbReference type="Pfam" id="PF12680"/>
    </source>
</evidence>
<dbReference type="InterPro" id="IPR007627">
    <property type="entry name" value="RNA_pol_sigma70_r2"/>
</dbReference>
<protein>
    <submittedName>
        <fullName evidence="10">RNA polymerase sigma-70 factor (ECF subfamily)</fullName>
    </submittedName>
</protein>
<dbReference type="InterPro" id="IPR039425">
    <property type="entry name" value="RNA_pol_sigma-70-like"/>
</dbReference>
<proteinExistence type="inferred from homology"/>
<evidence type="ECO:0000259" key="7">
    <source>
        <dbReference type="Pfam" id="PF04542"/>
    </source>
</evidence>
<dbReference type="GO" id="GO:0003677">
    <property type="term" value="F:DNA binding"/>
    <property type="evidence" value="ECO:0007669"/>
    <property type="project" value="InterPro"/>
</dbReference>
<keyword evidence="11" id="KW-1185">Reference proteome</keyword>
<feature type="domain" description="RNA polymerase sigma factor 70 region 4 type 2" evidence="8">
    <location>
        <begin position="147"/>
        <end position="197"/>
    </location>
</feature>
<dbReference type="NCBIfam" id="TIGR02960">
    <property type="entry name" value="SigX5"/>
    <property type="match status" value="1"/>
</dbReference>
<dbReference type="Pfam" id="PF04542">
    <property type="entry name" value="Sigma70_r2"/>
    <property type="match status" value="1"/>
</dbReference>
<keyword evidence="4" id="KW-0731">Sigma factor</keyword>
<dbReference type="Pfam" id="PF08281">
    <property type="entry name" value="Sigma70_r4_2"/>
    <property type="match status" value="1"/>
</dbReference>
<organism evidence="10 11">
    <name type="scientific">Nonomuraea dietziae</name>
    <dbReference type="NCBI Taxonomy" id="65515"/>
    <lineage>
        <taxon>Bacteria</taxon>
        <taxon>Bacillati</taxon>
        <taxon>Actinomycetota</taxon>
        <taxon>Actinomycetes</taxon>
        <taxon>Streptosporangiales</taxon>
        <taxon>Streptosporangiaceae</taxon>
        <taxon>Nonomuraea</taxon>
    </lineage>
</organism>
<dbReference type="NCBIfam" id="TIGR02937">
    <property type="entry name" value="sigma70-ECF"/>
    <property type="match status" value="1"/>
</dbReference>
<dbReference type="NCBIfam" id="NF006089">
    <property type="entry name" value="PRK08241.1"/>
    <property type="match status" value="1"/>
</dbReference>
<dbReference type="Proteomes" id="UP000579945">
    <property type="component" value="Unassembled WGS sequence"/>
</dbReference>
<dbReference type="InterPro" id="IPR036388">
    <property type="entry name" value="WH-like_DNA-bd_sf"/>
</dbReference>
<evidence type="ECO:0000256" key="1">
    <source>
        <dbReference type="ARBA" id="ARBA00010641"/>
    </source>
</evidence>
<sequence>MESARRNEAELLARARGGDAAAFDLLVAEYRSELTAHCYRMLGSPQDAEDAVQESLLSAWKGLAGFEGRSSLRTWLYRISTNACLRMSARRPRRLLSPDQGPARRDTADLGEPVTGPVWLEPWPDDVPADEPDPAASYLRREGVELAFVAALQHLPGTQRAVLILREVLEFSAAEVAHQLDTTPASVNSALQRARKAVEQRVPPVSQRAELAALGAEGRRELVDAFVSAWERADVDGIVAMLADDARFTMPPLPAWFDGRADVARFLTERVFATAWRLKPMWANGQPALACYQQSPDDGRFLLGAINVLSLRDGRITELTGFLDPEVHRRFGLPRELREENAGQFSPER</sequence>
<dbReference type="InterPro" id="IPR013325">
    <property type="entry name" value="RNA_pol_sigma_r2"/>
</dbReference>
<dbReference type="InterPro" id="IPR013324">
    <property type="entry name" value="RNA_pol_sigma_r3/r4-like"/>
</dbReference>
<feature type="region of interest" description="Disordered" evidence="6">
    <location>
        <begin position="95"/>
        <end position="114"/>
    </location>
</feature>
<evidence type="ECO:0000256" key="5">
    <source>
        <dbReference type="ARBA" id="ARBA00023163"/>
    </source>
</evidence>
<dbReference type="InterPro" id="IPR037401">
    <property type="entry name" value="SnoaL-like"/>
</dbReference>
<accession>A0A7W5Y5Z7</accession>
<comment type="caution">
    <text evidence="10">The sequence shown here is derived from an EMBL/GenBank/DDBJ whole genome shotgun (WGS) entry which is preliminary data.</text>
</comment>
<keyword evidence="5" id="KW-0804">Transcription</keyword>
<evidence type="ECO:0000256" key="6">
    <source>
        <dbReference type="SAM" id="MobiDB-lite"/>
    </source>
</evidence>
<dbReference type="SUPFAM" id="SSF88946">
    <property type="entry name" value="Sigma2 domain of RNA polymerase sigma factors"/>
    <property type="match status" value="1"/>
</dbReference>
<dbReference type="EMBL" id="JACIBV010000001">
    <property type="protein sequence ID" value="MBB3725916.1"/>
    <property type="molecule type" value="Genomic_DNA"/>
</dbReference>
<comment type="subunit">
    <text evidence="2">Interacts transiently with the RNA polymerase catalytic core formed by RpoA, RpoB, RpoC and RpoZ (2 alpha, 1 beta, 1 beta' and 1 omega subunit) to form the RNA polymerase holoenzyme that can initiate transcription.</text>
</comment>
<dbReference type="InterPro" id="IPR014284">
    <property type="entry name" value="RNA_pol_sigma-70_dom"/>
</dbReference>
<dbReference type="CDD" id="cd06171">
    <property type="entry name" value="Sigma70_r4"/>
    <property type="match status" value="1"/>
</dbReference>
<evidence type="ECO:0000313" key="10">
    <source>
        <dbReference type="EMBL" id="MBB3725916.1"/>
    </source>
</evidence>
<dbReference type="RefSeq" id="WP_312895425.1">
    <property type="nucleotide sequence ID" value="NZ_BAAAXX010000130.1"/>
</dbReference>
<dbReference type="Gene3D" id="3.10.450.50">
    <property type="match status" value="1"/>
</dbReference>
<dbReference type="GeneID" id="95388312"/>
<dbReference type="SUPFAM" id="SSF88659">
    <property type="entry name" value="Sigma3 and sigma4 domains of RNA polymerase sigma factors"/>
    <property type="match status" value="1"/>
</dbReference>
<name>A0A7W5Y5Z7_9ACTN</name>
<gene>
    <name evidence="10" type="ORF">FHR33_001776</name>
</gene>